<dbReference type="EMBL" id="MH320548">
    <property type="protein sequence ID" value="AYO87642.1"/>
    <property type="molecule type" value="Genomic_DNA"/>
</dbReference>
<dbReference type="EMBL" id="MH320551">
    <property type="protein sequence ID" value="AYO88152.1"/>
    <property type="molecule type" value="Genomic_DNA"/>
</dbReference>
<evidence type="ECO:0000313" key="4">
    <source>
        <dbReference type="EMBL" id="AYO87982.1"/>
    </source>
</evidence>
<name>A0A1S7DLJ5_MCV2</name>
<evidence type="ECO:0000313" key="5">
    <source>
        <dbReference type="EMBL" id="AYO88152.1"/>
    </source>
</evidence>
<dbReference type="Proteomes" id="UP000317568">
    <property type="component" value="Genome"/>
</dbReference>
<dbReference type="EMBL" id="MH320556">
    <property type="protein sequence ID" value="AYO89030.1"/>
    <property type="molecule type" value="Genomic_DNA"/>
</dbReference>
<dbReference type="EMBL" id="KY040274">
    <property type="protein sequence ID" value="AQY16580.1"/>
    <property type="molecule type" value="Genomic_DNA"/>
</dbReference>
<dbReference type="Proteomes" id="UP000319755">
    <property type="component" value="Genome"/>
</dbReference>
<dbReference type="EMBL" id="MH320550">
    <property type="protein sequence ID" value="AYO87982.1"/>
    <property type="molecule type" value="Genomic_DNA"/>
</dbReference>
<gene>
    <name evidence="1" type="primary">MC010R</name>
</gene>
<accession>A0A1S7DLJ5</accession>
<dbReference type="EMBL" id="MH320549">
    <property type="protein sequence ID" value="AYO87812.1"/>
    <property type="molecule type" value="Genomic_DNA"/>
</dbReference>
<dbReference type="Proteomes" id="UP000317891">
    <property type="component" value="Segment"/>
</dbReference>
<evidence type="ECO:0000313" key="1">
    <source>
        <dbReference type="EMBL" id="AQY16580.1"/>
    </source>
</evidence>
<evidence type="ECO:0000313" key="6">
    <source>
        <dbReference type="EMBL" id="AYO89030.1"/>
    </source>
</evidence>
<dbReference type="Proteomes" id="UP000320816">
    <property type="component" value="Segment"/>
</dbReference>
<protein>
    <submittedName>
        <fullName evidence="1">MC010</fullName>
    </submittedName>
</protein>
<reference evidence="2" key="3">
    <citation type="submission" date="2018-05" db="EMBL/GenBank/DDBJ databases">
        <authorList>
            <person name="Zorec T.M."/>
            <person name="Hosnjak L."/>
            <person name="Kutnjak D."/>
            <person name="Kusar B."/>
            <person name="Trcko K."/>
            <person name="Kocjan B.J."/>
            <person name="Li Y."/>
            <person name="Krizmaric M."/>
            <person name="Miljkovic J."/>
            <person name="Ravnikar M."/>
            <person name="Poljak M."/>
        </authorList>
    </citation>
    <scope>NUCLEOTIDE SEQUENCE</scope>
    <source>
        <strain evidence="2">MCV2_MB98</strain>
        <strain evidence="3">MCV2_MC313</strain>
        <strain evidence="4">MCV2_MC316</strain>
        <strain evidence="5">MCV2_MC332</strain>
        <strain evidence="6">MCV2_MC515</strain>
    </source>
</reference>
<evidence type="ECO:0000313" key="2">
    <source>
        <dbReference type="EMBL" id="AYO87642.1"/>
    </source>
</evidence>
<organism evidence="1">
    <name type="scientific">Molluscum contagiosum virus subtype 2</name>
    <name type="common">MOCV</name>
    <name type="synonym">MCVII</name>
    <dbReference type="NCBI Taxonomy" id="10281"/>
    <lineage>
        <taxon>Viruses</taxon>
        <taxon>Varidnaviria</taxon>
        <taxon>Bamfordvirae</taxon>
        <taxon>Nucleocytoviricota</taxon>
        <taxon>Pokkesviricetes</taxon>
        <taxon>Chitovirales</taxon>
        <taxon>Poxviridae</taxon>
        <taxon>Chordopoxvirinae</taxon>
        <taxon>Molluscipoxvirus</taxon>
        <taxon>Molluscipoxvirus molluscum</taxon>
        <taxon>Molluscum contagiosum virus</taxon>
    </lineage>
</organism>
<organismHost>
    <name type="scientific">Homo sapiens</name>
    <name type="common">Human</name>
    <dbReference type="NCBI Taxonomy" id="9606"/>
</organismHost>
<sequence length="193" mass="21900">MVFRLDFDAYTKKRKELWHVAAARSCAAASQRTAADTPRAEYTHLCRELPLRTRQCRGHRTCHATAACRRHRCVTPARSHARELSSRSNCGWLHLCPSLSQRRFSCCFFLLCFFPVMEQKVWGKDGPSLPSKRMTSPEKGGRGAMYMSCSHTALKYWTFVGRHPAPATMLVCESGRLRITCASVLSVCLYHEA</sequence>
<proteinExistence type="predicted"/>
<dbReference type="Proteomes" id="UP000315637">
    <property type="component" value="Segment"/>
</dbReference>
<dbReference type="Proteomes" id="UP000320664">
    <property type="component" value="Segment"/>
</dbReference>
<reference evidence="1" key="1">
    <citation type="journal article" date="2017" name="J. Gen. Virol.">
        <title>Recombination events and variability among full-length genomes of co-circulating molluscum contagiosum virus subtypes 1 and 2.</title>
        <authorList>
            <person name="Lopez-Bueno A."/>
            <person name="Parras-Molto M."/>
            <person name="Lopez-Barrantes O."/>
            <person name="Belda S."/>
            <person name="Alejo A."/>
        </authorList>
    </citation>
    <scope>NUCLEOTIDE SEQUENCE</scope>
    <source>
        <strain evidence="1">Madrid 2016_1</strain>
    </source>
</reference>
<reference evidence="2" key="2">
    <citation type="journal article" date="2018" name="Viruses">
        <title>New Insights into the Evolutionary and Genomic Landscape of Molluscum Contagiosum Virus (MCV) based on Nine MCV1 and Six MCV2 Complete Genome Sequences.</title>
        <authorList>
            <person name="Zorec T."/>
            <person name="Kutnjak D."/>
            <person name="Hosnjak L."/>
            <person name="Kusar B."/>
            <person name="Trcko K."/>
            <person name="Kocjan B."/>
            <person name="Li Y."/>
            <person name="Krizmaric M."/>
            <person name="Miljkovic J."/>
            <person name="Ravnikar M."/>
            <person name="Poljak M."/>
        </authorList>
    </citation>
    <scope>NUCLEOTIDE SEQUENCE [LARGE SCALE GENOMIC DNA]</scope>
    <source>
        <strain evidence="2">MCV2_MB98</strain>
        <strain evidence="3">MCV2_MC313</strain>
        <strain evidence="4">MCV2_MC316</strain>
        <strain evidence="5">MCV2_MC332</strain>
        <strain evidence="6">MCV2_MC515</strain>
    </source>
</reference>
<evidence type="ECO:0000313" key="3">
    <source>
        <dbReference type="EMBL" id="AYO87812.1"/>
    </source>
</evidence>